<accession>A0A9P5XZE8</accession>
<feature type="binding site" evidence="8">
    <location>
        <position position="344"/>
    </location>
    <ligand>
        <name>Zn(2+)</name>
        <dbReference type="ChEBI" id="CHEBI:29105"/>
        <label>2</label>
    </ligand>
</feature>
<comment type="similarity">
    <text evidence="2">Belongs to the ING family.</text>
</comment>
<gene>
    <name evidence="12" type="ORF">BDZ94DRAFT_1324684</name>
</gene>
<evidence type="ECO:0000256" key="1">
    <source>
        <dbReference type="ARBA" id="ARBA00004123"/>
    </source>
</evidence>
<feature type="binding site" evidence="8">
    <location>
        <position position="328"/>
    </location>
    <ligand>
        <name>Zn(2+)</name>
        <dbReference type="ChEBI" id="CHEBI:29105"/>
        <label>1</label>
    </ligand>
</feature>
<reference evidence="12" key="1">
    <citation type="submission" date="2020-11" db="EMBL/GenBank/DDBJ databases">
        <authorList>
            <consortium name="DOE Joint Genome Institute"/>
            <person name="Ahrendt S."/>
            <person name="Riley R."/>
            <person name="Andreopoulos W."/>
            <person name="Labutti K."/>
            <person name="Pangilinan J."/>
            <person name="Ruiz-Duenas F.J."/>
            <person name="Barrasa J.M."/>
            <person name="Sanchez-Garcia M."/>
            <person name="Camarero S."/>
            <person name="Miyauchi S."/>
            <person name="Serrano A."/>
            <person name="Linde D."/>
            <person name="Babiker R."/>
            <person name="Drula E."/>
            <person name="Ayuso-Fernandez I."/>
            <person name="Pacheco R."/>
            <person name="Padilla G."/>
            <person name="Ferreira P."/>
            <person name="Barriuso J."/>
            <person name="Kellner H."/>
            <person name="Castanera R."/>
            <person name="Alfaro M."/>
            <person name="Ramirez L."/>
            <person name="Pisabarro A.G."/>
            <person name="Kuo A."/>
            <person name="Tritt A."/>
            <person name="Lipzen A."/>
            <person name="He G."/>
            <person name="Yan M."/>
            <person name="Ng V."/>
            <person name="Cullen D."/>
            <person name="Martin F."/>
            <person name="Rosso M.-N."/>
            <person name="Henrissat B."/>
            <person name="Hibbett D."/>
            <person name="Martinez A.T."/>
            <person name="Grigoriev I.V."/>
        </authorList>
    </citation>
    <scope>NUCLEOTIDE SEQUENCE</scope>
    <source>
        <strain evidence="12">CBS 247.69</strain>
    </source>
</reference>
<dbReference type="InterPro" id="IPR024610">
    <property type="entry name" value="ING_N_histone-binding"/>
</dbReference>
<dbReference type="SUPFAM" id="SSF57903">
    <property type="entry name" value="FYVE/PHD zinc finger"/>
    <property type="match status" value="1"/>
</dbReference>
<protein>
    <recommendedName>
        <fullName evidence="14">Chromatin modification-related protein</fullName>
    </recommendedName>
</protein>
<feature type="binding site" evidence="8">
    <location>
        <position position="371"/>
    </location>
    <ligand>
        <name>Zn(2+)</name>
        <dbReference type="ChEBI" id="CHEBI:29105"/>
        <label>2</label>
    </ligand>
</feature>
<keyword evidence="3 8" id="KW-0479">Metal-binding</keyword>
<feature type="binding site" evidence="8">
    <location>
        <position position="350"/>
    </location>
    <ligand>
        <name>Zn(2+)</name>
        <dbReference type="ChEBI" id="CHEBI:29105"/>
        <label>1</label>
    </ligand>
</feature>
<feature type="binding site" evidence="8">
    <location>
        <position position="339"/>
    </location>
    <ligand>
        <name>Zn(2+)</name>
        <dbReference type="ChEBI" id="CHEBI:29105"/>
        <label>2</label>
    </ligand>
</feature>
<keyword evidence="13" id="KW-1185">Reference proteome</keyword>
<feature type="binding site" evidence="8">
    <location>
        <position position="326"/>
    </location>
    <ligand>
        <name>Zn(2+)</name>
        <dbReference type="ChEBI" id="CHEBI:29105"/>
        <label>1</label>
    </ligand>
</feature>
<dbReference type="Pfam" id="PF12998">
    <property type="entry name" value="ING"/>
    <property type="match status" value="2"/>
</dbReference>
<organism evidence="12 13">
    <name type="scientific">Collybia nuda</name>
    <dbReference type="NCBI Taxonomy" id="64659"/>
    <lineage>
        <taxon>Eukaryota</taxon>
        <taxon>Fungi</taxon>
        <taxon>Dikarya</taxon>
        <taxon>Basidiomycota</taxon>
        <taxon>Agaricomycotina</taxon>
        <taxon>Agaricomycetes</taxon>
        <taxon>Agaricomycetidae</taxon>
        <taxon>Agaricales</taxon>
        <taxon>Tricholomatineae</taxon>
        <taxon>Clitocybaceae</taxon>
        <taxon>Collybia</taxon>
    </lineage>
</organism>
<evidence type="ECO:0000313" key="13">
    <source>
        <dbReference type="Proteomes" id="UP000807353"/>
    </source>
</evidence>
<dbReference type="GO" id="GO:0008270">
    <property type="term" value="F:zinc ion binding"/>
    <property type="evidence" value="ECO:0007669"/>
    <property type="project" value="UniProtKB-KW"/>
</dbReference>
<feature type="region of interest" description="Disordered" evidence="9">
    <location>
        <begin position="117"/>
        <end position="152"/>
    </location>
</feature>
<feature type="binding site" evidence="8">
    <location>
        <position position="353"/>
    </location>
    <ligand>
        <name>Zn(2+)</name>
        <dbReference type="ChEBI" id="CHEBI:29105"/>
        <label>1</label>
    </ligand>
</feature>
<feature type="domain" description="Inhibitor of growth protein N-terminal histone-binding" evidence="11">
    <location>
        <begin position="45"/>
        <end position="219"/>
    </location>
</feature>
<comment type="subcellular location">
    <subcellularLocation>
        <location evidence="1">Nucleus</location>
    </subcellularLocation>
</comment>
<evidence type="ECO:0000256" key="7">
    <source>
        <dbReference type="ARBA" id="ARBA00023242"/>
    </source>
</evidence>
<dbReference type="InterPro" id="IPR011011">
    <property type="entry name" value="Znf_FYVE_PHD"/>
</dbReference>
<dbReference type="InterPro" id="IPR028651">
    <property type="entry name" value="ING_fam"/>
</dbReference>
<name>A0A9P5XZE8_9AGAR</name>
<dbReference type="InterPro" id="IPR013083">
    <property type="entry name" value="Znf_RING/FYVE/PHD"/>
</dbReference>
<dbReference type="PANTHER" id="PTHR10333">
    <property type="entry name" value="INHIBITOR OF GROWTH PROTEIN"/>
    <property type="match status" value="1"/>
</dbReference>
<dbReference type="Proteomes" id="UP000807353">
    <property type="component" value="Unassembled WGS sequence"/>
</dbReference>
<dbReference type="GO" id="GO:0006325">
    <property type="term" value="P:chromatin organization"/>
    <property type="evidence" value="ECO:0007669"/>
    <property type="project" value="UniProtKB-KW"/>
</dbReference>
<evidence type="ECO:0000259" key="11">
    <source>
        <dbReference type="SMART" id="SM01408"/>
    </source>
</evidence>
<evidence type="ECO:0000256" key="4">
    <source>
        <dbReference type="ARBA" id="ARBA00022771"/>
    </source>
</evidence>
<keyword evidence="7" id="KW-0539">Nucleus</keyword>
<evidence type="ECO:0000313" key="12">
    <source>
        <dbReference type="EMBL" id="KAF9459538.1"/>
    </source>
</evidence>
<evidence type="ECO:0000256" key="5">
    <source>
        <dbReference type="ARBA" id="ARBA00022833"/>
    </source>
</evidence>
<evidence type="ECO:0000259" key="10">
    <source>
        <dbReference type="SMART" id="SM00249"/>
    </source>
</evidence>
<dbReference type="SMART" id="SM00249">
    <property type="entry name" value="PHD"/>
    <property type="match status" value="1"/>
</dbReference>
<evidence type="ECO:0000256" key="3">
    <source>
        <dbReference type="ARBA" id="ARBA00022723"/>
    </source>
</evidence>
<dbReference type="Gene3D" id="3.30.40.10">
    <property type="entry name" value="Zinc/RING finger domain, C3HC4 (zinc finger)"/>
    <property type="match status" value="1"/>
</dbReference>
<dbReference type="Gene3D" id="6.10.140.1740">
    <property type="match status" value="1"/>
</dbReference>
<evidence type="ECO:0000256" key="9">
    <source>
        <dbReference type="SAM" id="MobiDB-lite"/>
    </source>
</evidence>
<evidence type="ECO:0008006" key="14">
    <source>
        <dbReference type="Google" id="ProtNLM"/>
    </source>
</evidence>
<evidence type="ECO:0000256" key="8">
    <source>
        <dbReference type="PIRSR" id="PIRSR628651-51"/>
    </source>
</evidence>
<dbReference type="PANTHER" id="PTHR10333:SF42">
    <property type="entry name" value="INHIBITOR OF GROWTH PROTEIN 5"/>
    <property type="match status" value="1"/>
</dbReference>
<keyword evidence="5 8" id="KW-0862">Zinc</keyword>
<dbReference type="GO" id="GO:0005634">
    <property type="term" value="C:nucleus"/>
    <property type="evidence" value="ECO:0007669"/>
    <property type="project" value="UniProtKB-SubCell"/>
</dbReference>
<comment type="caution">
    <text evidence="12">The sequence shown here is derived from an EMBL/GenBank/DDBJ whole genome shotgun (WGS) entry which is preliminary data.</text>
</comment>
<dbReference type="EMBL" id="MU150314">
    <property type="protein sequence ID" value="KAF9459538.1"/>
    <property type="molecule type" value="Genomic_DNA"/>
</dbReference>
<dbReference type="AlphaFoldDB" id="A0A9P5XZE8"/>
<feature type="domain" description="Zinc finger PHD-type" evidence="10">
    <location>
        <begin position="325"/>
        <end position="372"/>
    </location>
</feature>
<keyword evidence="6" id="KW-0156">Chromatin regulator</keyword>
<evidence type="ECO:0000256" key="6">
    <source>
        <dbReference type="ARBA" id="ARBA00022853"/>
    </source>
</evidence>
<sequence length="388" mass="43553">MSLRKRRKSQTIADVDDEDIPSVIAEEVFNFQGRTEKEREVWDAFREEHFEATEQLPLSLHRQYALIQELEQQSITHMANLLSTLERYITKRRTMIHKIHSTIVDSVEQRNGSATKFDMSDRGAQAPEETPTTSMTPLLNEATPKSGLSSKILSPWKRTPITSSEHTRTPHTTRQMLSHVGYLTEELLRASDEKVNLAQAVYESINRHALILEQAVKEQEASISFGARPGHLEALSLPELVPPRWAQMTPTTPNPDDDIGILLPDESLNADNSHELPPEVKGRRRRFRGKRGKATVLSGHSDVQETLLTITLPGQGTAGDSEETFCRCGRVSYGAMVGCDNDKCEGQWFHLGCVGLTELPTAGIWYCSPECRAVAEAKSTATRKRKRK</sequence>
<keyword evidence="4" id="KW-0863">Zinc-finger</keyword>
<proteinExistence type="inferred from homology"/>
<dbReference type="SMART" id="SM01408">
    <property type="entry name" value="ING"/>
    <property type="match status" value="1"/>
</dbReference>
<evidence type="ECO:0000256" key="2">
    <source>
        <dbReference type="ARBA" id="ARBA00010210"/>
    </source>
</evidence>
<dbReference type="InterPro" id="IPR001965">
    <property type="entry name" value="Znf_PHD"/>
</dbReference>
<feature type="binding site" evidence="8">
    <location>
        <position position="367"/>
    </location>
    <ligand>
        <name>Zn(2+)</name>
        <dbReference type="ChEBI" id="CHEBI:29105"/>
        <label>2</label>
    </ligand>
</feature>
<dbReference type="OrthoDB" id="5411773at2759"/>
<dbReference type="GO" id="GO:0000785">
    <property type="term" value="C:chromatin"/>
    <property type="evidence" value="ECO:0007669"/>
    <property type="project" value="UniProtKB-ARBA"/>
</dbReference>
<dbReference type="GO" id="GO:0006355">
    <property type="term" value="P:regulation of DNA-templated transcription"/>
    <property type="evidence" value="ECO:0007669"/>
    <property type="project" value="TreeGrafter"/>
</dbReference>